<proteinExistence type="predicted"/>
<evidence type="ECO:0000256" key="1">
    <source>
        <dbReference type="SAM" id="MobiDB-lite"/>
    </source>
</evidence>
<gene>
    <name evidence="2" type="ORF">EVJ58_g9777</name>
</gene>
<reference evidence="2 3" key="1">
    <citation type="submission" date="2019-01" db="EMBL/GenBank/DDBJ databases">
        <title>Genome sequencing of the rare red list fungi Fomitopsis rosea.</title>
        <authorList>
            <person name="Buettner E."/>
            <person name="Kellner H."/>
        </authorList>
    </citation>
    <scope>NUCLEOTIDE SEQUENCE [LARGE SCALE GENOMIC DNA]</scope>
    <source>
        <strain evidence="2 3">DSM 105464</strain>
    </source>
</reference>
<name>A0A4Y9XSW5_9APHY</name>
<organism evidence="2 3">
    <name type="scientific">Rhodofomes roseus</name>
    <dbReference type="NCBI Taxonomy" id="34475"/>
    <lineage>
        <taxon>Eukaryota</taxon>
        <taxon>Fungi</taxon>
        <taxon>Dikarya</taxon>
        <taxon>Basidiomycota</taxon>
        <taxon>Agaricomycotina</taxon>
        <taxon>Agaricomycetes</taxon>
        <taxon>Polyporales</taxon>
        <taxon>Rhodofomes</taxon>
    </lineage>
</organism>
<accession>A0A4Y9XSW5</accession>
<sequence>MQNSYPWHGYATHVVPKALSERISRAARKGNYEIYHPSRRERNDVDEDDSNVIAIDIILAPTPRRRRQASGRVDTSIPPKESCRTSPEQHLLYLQKKADVAEALAETRRAELAAARAASAAAAETKASLIERLSGETPIVPTALKPIFLSDFRKKSTADKVEILCKRLLAVQKRLQPLYRHRNRLYARLPLLDNLDDFGRRFNWVLTNIEEEGTTWSAVELNDICSVCELIAKISFINLSQNFGRIIKDVGDLYKNNYLYWVDKRL</sequence>
<dbReference type="EMBL" id="SEKV01000909">
    <property type="protein sequence ID" value="TFY52858.1"/>
    <property type="molecule type" value="Genomic_DNA"/>
</dbReference>
<protein>
    <submittedName>
        <fullName evidence="2">Uncharacterized protein</fullName>
    </submittedName>
</protein>
<comment type="caution">
    <text evidence="2">The sequence shown here is derived from an EMBL/GenBank/DDBJ whole genome shotgun (WGS) entry which is preliminary data.</text>
</comment>
<dbReference type="AlphaFoldDB" id="A0A4Y9XSW5"/>
<evidence type="ECO:0000313" key="3">
    <source>
        <dbReference type="Proteomes" id="UP000298390"/>
    </source>
</evidence>
<evidence type="ECO:0000313" key="2">
    <source>
        <dbReference type="EMBL" id="TFY52858.1"/>
    </source>
</evidence>
<feature type="region of interest" description="Disordered" evidence="1">
    <location>
        <begin position="65"/>
        <end position="86"/>
    </location>
</feature>
<dbReference type="Proteomes" id="UP000298390">
    <property type="component" value="Unassembled WGS sequence"/>
</dbReference>